<dbReference type="PANTHER" id="PTHR24300">
    <property type="entry name" value="CYTOCHROME P450 508A4-RELATED"/>
    <property type="match status" value="1"/>
</dbReference>
<evidence type="ECO:0000256" key="3">
    <source>
        <dbReference type="ARBA" id="ARBA00010617"/>
    </source>
</evidence>
<keyword evidence="7 10" id="KW-0408">Iron</keyword>
<sequence length="552" mass="63335">MTLKSRRARSDVITTTFRTSSLADCRLKSSFERLCVCISTAVHFLINKQSALSVSIASVLSQRMGQWMDVQGLLIFLCVLLLVKHLRDVLTNNMPPGPFPLPLVGNFLNIGFSDPLGTFQRIAERYGDVSTLYLGNKPCILLTGYESFKEAFVEQADIFTDRPYFPMVDKLTKGKGLIMSSGHMWRQQRRFAVATLKYFGVGKKTLENFILQECRFLCDSIQTERGLPFDPQHFVTDAVANIICGLVFGHRFEYDDHNFHLMQKYLDEFLQLPISNWGRLYNQFPTLMSMLPGKHHTAFASISKLKPFLREEIRKHKEERDPSNPKDYIDCYLEEIEKCKDSEAEFTEDNLMYCVVDLFGAGTETTSNTLRWALLFMIKYPEVQEKVQSEIDQVIGQARQPLMDDRTNLPYTYAVIHEIQRFANIVTFTPPRMANKDTTVGGRLIPKGVIVMPLLKSILQDKNEYSTPYEFNPAHFLDENGKFLKKDHFIPFSIGKRMCPGEQLARMELFLFFISLMQHFTFLPPEGETLSLKRTVAIASAPEPFHICAVPR</sequence>
<evidence type="ECO:0000256" key="4">
    <source>
        <dbReference type="ARBA" id="ARBA00022617"/>
    </source>
</evidence>
<dbReference type="InterPro" id="IPR036396">
    <property type="entry name" value="Cyt_P450_sf"/>
</dbReference>
<dbReference type="InterPro" id="IPR050182">
    <property type="entry name" value="Cytochrome_P450_fam2"/>
</dbReference>
<evidence type="ECO:0000256" key="5">
    <source>
        <dbReference type="ARBA" id="ARBA00022723"/>
    </source>
</evidence>
<feature type="binding site" description="axial binding residue" evidence="10">
    <location>
        <position position="499"/>
    </location>
    <ligand>
        <name>heme</name>
        <dbReference type="ChEBI" id="CHEBI:30413"/>
    </ligand>
    <ligandPart>
        <name>Fe</name>
        <dbReference type="ChEBI" id="CHEBI:18248"/>
    </ligandPart>
</feature>
<dbReference type="CDD" id="cd11026">
    <property type="entry name" value="CYP2"/>
    <property type="match status" value="1"/>
</dbReference>
<dbReference type="GO" id="GO:0006805">
    <property type="term" value="P:xenobiotic metabolic process"/>
    <property type="evidence" value="ECO:0007669"/>
    <property type="project" value="TreeGrafter"/>
</dbReference>
<keyword evidence="4 10" id="KW-0349">Heme</keyword>
<proteinExistence type="inferred from homology"/>
<keyword evidence="6 11" id="KW-0560">Oxidoreductase</keyword>
<evidence type="ECO:0000313" key="13">
    <source>
        <dbReference type="Proteomes" id="UP000694701"/>
    </source>
</evidence>
<reference evidence="12" key="1">
    <citation type="submission" date="2025-08" db="UniProtKB">
        <authorList>
            <consortium name="Ensembl"/>
        </authorList>
    </citation>
    <scope>IDENTIFICATION</scope>
</reference>
<dbReference type="SUPFAM" id="SSF48264">
    <property type="entry name" value="Cytochrome P450"/>
    <property type="match status" value="1"/>
</dbReference>
<accession>A0A8C2HZS6</accession>
<dbReference type="PROSITE" id="PS00086">
    <property type="entry name" value="CYTOCHROME_P450"/>
    <property type="match status" value="1"/>
</dbReference>
<evidence type="ECO:0000256" key="8">
    <source>
        <dbReference type="ARBA" id="ARBA00023033"/>
    </source>
</evidence>
<comment type="similarity">
    <text evidence="3 11">Belongs to the cytochrome P450 family.</text>
</comment>
<keyword evidence="5 10" id="KW-0479">Metal-binding</keyword>
<dbReference type="GO" id="GO:0016020">
    <property type="term" value="C:membrane"/>
    <property type="evidence" value="ECO:0007669"/>
    <property type="project" value="UniProtKB-SubCell"/>
</dbReference>
<comment type="subcellular location">
    <subcellularLocation>
        <location evidence="2">Membrane</location>
    </subcellularLocation>
</comment>
<dbReference type="AlphaFoldDB" id="A0A8C2HZS6"/>
<dbReference type="GO" id="GO:0005506">
    <property type="term" value="F:iron ion binding"/>
    <property type="evidence" value="ECO:0007669"/>
    <property type="project" value="InterPro"/>
</dbReference>
<dbReference type="InterPro" id="IPR017972">
    <property type="entry name" value="Cyt_P450_CS"/>
</dbReference>
<dbReference type="FunFam" id="1.10.630.10:FF:000004">
    <property type="entry name" value="cytochrome P450 2D15 isoform X1"/>
    <property type="match status" value="1"/>
</dbReference>
<evidence type="ECO:0000256" key="11">
    <source>
        <dbReference type="RuleBase" id="RU000461"/>
    </source>
</evidence>
<dbReference type="PANTHER" id="PTHR24300:SF177">
    <property type="entry name" value="CYTOCHROME P450 2J2"/>
    <property type="match status" value="1"/>
</dbReference>
<evidence type="ECO:0000256" key="7">
    <source>
        <dbReference type="ARBA" id="ARBA00023004"/>
    </source>
</evidence>
<dbReference type="GO" id="GO:0020037">
    <property type="term" value="F:heme binding"/>
    <property type="evidence" value="ECO:0007669"/>
    <property type="project" value="InterPro"/>
</dbReference>
<dbReference type="InterPro" id="IPR001128">
    <property type="entry name" value="Cyt_P450"/>
</dbReference>
<protein>
    <submittedName>
        <fullName evidence="12">Protein-glutamine gamma-glutamyltransferase K-like</fullName>
    </submittedName>
</protein>
<dbReference type="GO" id="GO:0006082">
    <property type="term" value="P:organic acid metabolic process"/>
    <property type="evidence" value="ECO:0007669"/>
    <property type="project" value="TreeGrafter"/>
</dbReference>
<dbReference type="Proteomes" id="UP000694701">
    <property type="component" value="Unplaced"/>
</dbReference>
<evidence type="ECO:0000313" key="12">
    <source>
        <dbReference type="Ensembl" id="ENSCCRP00020072336.1"/>
    </source>
</evidence>
<dbReference type="PRINTS" id="PR00385">
    <property type="entry name" value="P450"/>
</dbReference>
<dbReference type="Pfam" id="PF00067">
    <property type="entry name" value="p450"/>
    <property type="match status" value="1"/>
</dbReference>
<evidence type="ECO:0000256" key="10">
    <source>
        <dbReference type="PIRSR" id="PIRSR602401-1"/>
    </source>
</evidence>
<organism evidence="12 13">
    <name type="scientific">Cyprinus carpio</name>
    <name type="common">Common carp</name>
    <dbReference type="NCBI Taxonomy" id="7962"/>
    <lineage>
        <taxon>Eukaryota</taxon>
        <taxon>Metazoa</taxon>
        <taxon>Chordata</taxon>
        <taxon>Craniata</taxon>
        <taxon>Vertebrata</taxon>
        <taxon>Euteleostomi</taxon>
        <taxon>Actinopterygii</taxon>
        <taxon>Neopterygii</taxon>
        <taxon>Teleostei</taxon>
        <taxon>Ostariophysi</taxon>
        <taxon>Cypriniformes</taxon>
        <taxon>Cyprinidae</taxon>
        <taxon>Cyprininae</taxon>
        <taxon>Cyprinus</taxon>
    </lineage>
</organism>
<evidence type="ECO:0000256" key="6">
    <source>
        <dbReference type="ARBA" id="ARBA00023002"/>
    </source>
</evidence>
<dbReference type="PRINTS" id="PR00463">
    <property type="entry name" value="EP450I"/>
</dbReference>
<evidence type="ECO:0000256" key="2">
    <source>
        <dbReference type="ARBA" id="ARBA00004370"/>
    </source>
</evidence>
<dbReference type="Gene3D" id="1.10.630.10">
    <property type="entry name" value="Cytochrome P450"/>
    <property type="match status" value="1"/>
</dbReference>
<evidence type="ECO:0000256" key="1">
    <source>
        <dbReference type="ARBA" id="ARBA00001971"/>
    </source>
</evidence>
<name>A0A8C2HZS6_CYPCA</name>
<dbReference type="Ensembl" id="ENSCCRT00020079433.1">
    <property type="protein sequence ID" value="ENSCCRP00020072336.1"/>
    <property type="gene ID" value="ENSCCRG00020033655.1"/>
</dbReference>
<dbReference type="InterPro" id="IPR002401">
    <property type="entry name" value="Cyt_P450_E_grp-I"/>
</dbReference>
<comment type="cofactor">
    <cofactor evidence="1 10">
        <name>heme</name>
        <dbReference type="ChEBI" id="CHEBI:30413"/>
    </cofactor>
</comment>
<keyword evidence="8 11" id="KW-0503">Monooxygenase</keyword>
<evidence type="ECO:0000256" key="9">
    <source>
        <dbReference type="ARBA" id="ARBA00023136"/>
    </source>
</evidence>
<keyword evidence="9" id="KW-0472">Membrane</keyword>
<dbReference type="GO" id="GO:0016712">
    <property type="term" value="F:oxidoreductase activity, acting on paired donors, with incorporation or reduction of molecular oxygen, reduced flavin or flavoprotein as one donor, and incorporation of one atom of oxygen"/>
    <property type="evidence" value="ECO:0007669"/>
    <property type="project" value="TreeGrafter"/>
</dbReference>
<dbReference type="GO" id="GO:0005737">
    <property type="term" value="C:cytoplasm"/>
    <property type="evidence" value="ECO:0007669"/>
    <property type="project" value="TreeGrafter"/>
</dbReference>